<keyword evidence="3" id="KW-1185">Reference proteome</keyword>
<evidence type="ECO:0000313" key="2">
    <source>
        <dbReference type="EMBL" id="PWN62289.1"/>
    </source>
</evidence>
<dbReference type="Pfam" id="PF08299">
    <property type="entry name" value="Bac_DnaA_C"/>
    <property type="match status" value="1"/>
</dbReference>
<dbReference type="SMART" id="SM00760">
    <property type="entry name" value="Bac_DnaA_C"/>
    <property type="match status" value="1"/>
</dbReference>
<dbReference type="RefSeq" id="WP_109623112.1">
    <property type="nucleotide sequence ID" value="NZ_PPEI02000005.1"/>
</dbReference>
<proteinExistence type="predicted"/>
<evidence type="ECO:0000259" key="1">
    <source>
        <dbReference type="SMART" id="SM00760"/>
    </source>
</evidence>
<dbReference type="GO" id="GO:0005524">
    <property type="term" value="F:ATP binding"/>
    <property type="evidence" value="ECO:0007669"/>
    <property type="project" value="InterPro"/>
</dbReference>
<dbReference type="GO" id="GO:0043565">
    <property type="term" value="F:sequence-specific DNA binding"/>
    <property type="evidence" value="ECO:0007669"/>
    <property type="project" value="InterPro"/>
</dbReference>
<dbReference type="AlphaFoldDB" id="A0A316WME6"/>
<dbReference type="GO" id="GO:0006270">
    <property type="term" value="P:DNA replication initiation"/>
    <property type="evidence" value="ECO:0007669"/>
    <property type="project" value="InterPro"/>
</dbReference>
<evidence type="ECO:0000313" key="3">
    <source>
        <dbReference type="Proteomes" id="UP000236182"/>
    </source>
</evidence>
<dbReference type="Proteomes" id="UP000236182">
    <property type="component" value="Unassembled WGS sequence"/>
</dbReference>
<comment type="caution">
    <text evidence="2">The sequence shown here is derived from an EMBL/GenBank/DDBJ whole genome shotgun (WGS) entry which is preliminary data.</text>
</comment>
<dbReference type="InterPro" id="IPR010921">
    <property type="entry name" value="Trp_repressor/repl_initiator"/>
</dbReference>
<reference evidence="2" key="1">
    <citation type="submission" date="2018-04" db="EMBL/GenBank/DDBJ databases">
        <title>Draft Genome Sequences of Chryseobacterium lactis NCTC11390T isolated from milk, Chryseobacterium oncorhynchi 701B-08T from rainbow trout, and Chryseobacterium viscerum 687B-08T from diseased fish.</title>
        <authorList>
            <person name="Jeong J.-J."/>
            <person name="Lee Y.J."/>
            <person name="Pathiraja D."/>
            <person name="Park B."/>
            <person name="Choi I.-G."/>
            <person name="Kim K.D."/>
        </authorList>
    </citation>
    <scope>NUCLEOTIDE SEQUENCE [LARGE SCALE GENOMIC DNA]</scope>
    <source>
        <strain evidence="2">701B-08</strain>
    </source>
</reference>
<gene>
    <name evidence="2" type="ORF">C1638_017505</name>
</gene>
<name>A0A316WME6_9FLAO</name>
<dbReference type="InterPro" id="IPR013159">
    <property type="entry name" value="DnaA_C"/>
</dbReference>
<dbReference type="SUPFAM" id="SSF48295">
    <property type="entry name" value="TrpR-like"/>
    <property type="match status" value="1"/>
</dbReference>
<accession>A0A316WME6</accession>
<organism evidence="2 3">
    <name type="scientific">Chryseobacterium oncorhynchi</name>
    <dbReference type="NCBI Taxonomy" id="741074"/>
    <lineage>
        <taxon>Bacteria</taxon>
        <taxon>Pseudomonadati</taxon>
        <taxon>Bacteroidota</taxon>
        <taxon>Flavobacteriia</taxon>
        <taxon>Flavobacteriales</taxon>
        <taxon>Weeksellaceae</taxon>
        <taxon>Chryseobacterium group</taxon>
        <taxon>Chryseobacterium</taxon>
    </lineage>
</organism>
<protein>
    <recommendedName>
        <fullName evidence="1">Chromosomal replication initiator DnaA C-terminal domain-containing protein</fullName>
    </recommendedName>
</protein>
<dbReference type="OrthoDB" id="1264336at2"/>
<feature type="domain" description="Chromosomal replication initiator DnaA C-terminal" evidence="1">
    <location>
        <begin position="6"/>
        <end position="73"/>
    </location>
</feature>
<dbReference type="Gene3D" id="1.10.1750.10">
    <property type="match status" value="1"/>
</dbReference>
<dbReference type="GO" id="GO:0006275">
    <property type="term" value="P:regulation of DNA replication"/>
    <property type="evidence" value="ECO:0007669"/>
    <property type="project" value="InterPro"/>
</dbReference>
<dbReference type="EMBL" id="PPEI02000005">
    <property type="protein sequence ID" value="PWN62289.1"/>
    <property type="molecule type" value="Genomic_DNA"/>
</dbReference>
<sequence length="102" mass="12070">MKSKCRIPRIVVKICNTLDVTTKEVRSQNRRQDYCDARKIISNVLKSEGLTYEHIGRILKRNHSTIVYNLKEYDFMINSNRNFQYKVSVIKQVLKNEKAAYT</sequence>